<gene>
    <name evidence="1" type="ORF">LCGC14_2779710</name>
</gene>
<name>A0A0F8YTM2_9ZZZZ</name>
<dbReference type="PANTHER" id="PTHR43642">
    <property type="entry name" value="HYBRID SIGNAL TRANSDUCTION HISTIDINE KINASE G"/>
    <property type="match status" value="1"/>
</dbReference>
<feature type="non-terminal residue" evidence="1">
    <location>
        <position position="64"/>
    </location>
</feature>
<organism evidence="1">
    <name type="scientific">marine sediment metagenome</name>
    <dbReference type="NCBI Taxonomy" id="412755"/>
    <lineage>
        <taxon>unclassified sequences</taxon>
        <taxon>metagenomes</taxon>
        <taxon>ecological metagenomes</taxon>
    </lineage>
</organism>
<accession>A0A0F8YTM2</accession>
<protein>
    <submittedName>
        <fullName evidence="1">Uncharacterized protein</fullName>
    </submittedName>
</protein>
<comment type="caution">
    <text evidence="1">The sequence shown here is derived from an EMBL/GenBank/DDBJ whole genome shotgun (WGS) entry which is preliminary data.</text>
</comment>
<dbReference type="EMBL" id="LAZR01051607">
    <property type="protein sequence ID" value="KKK84797.1"/>
    <property type="molecule type" value="Genomic_DNA"/>
</dbReference>
<sequence>MKKVESYHRIMEKWAEHAPMNYLHKWQLVEAERARVLGRDLRAMKYYDLAIEGARENGYVQEEA</sequence>
<evidence type="ECO:0000313" key="1">
    <source>
        <dbReference type="EMBL" id="KKK84797.1"/>
    </source>
</evidence>
<dbReference type="PANTHER" id="PTHR43642:SF1">
    <property type="entry name" value="HYBRID SIGNAL TRANSDUCTION HISTIDINE KINASE G"/>
    <property type="match status" value="1"/>
</dbReference>
<proteinExistence type="predicted"/>
<reference evidence="1" key="1">
    <citation type="journal article" date="2015" name="Nature">
        <title>Complex archaea that bridge the gap between prokaryotes and eukaryotes.</title>
        <authorList>
            <person name="Spang A."/>
            <person name="Saw J.H."/>
            <person name="Jorgensen S.L."/>
            <person name="Zaremba-Niedzwiedzka K."/>
            <person name="Martijn J."/>
            <person name="Lind A.E."/>
            <person name="van Eijk R."/>
            <person name="Schleper C."/>
            <person name="Guy L."/>
            <person name="Ettema T.J."/>
        </authorList>
    </citation>
    <scope>NUCLEOTIDE SEQUENCE</scope>
</reference>
<dbReference type="AlphaFoldDB" id="A0A0F8YTM2"/>
<dbReference type="InterPro" id="IPR053159">
    <property type="entry name" value="Hybrid_Histidine_Kinase"/>
</dbReference>